<dbReference type="AlphaFoldDB" id="A0A1H4LMR3"/>
<comment type="subcellular location">
    <subcellularLocation>
        <location evidence="1">Membrane</location>
        <topology evidence="1">Multi-pass membrane protein</topology>
    </subcellularLocation>
</comment>
<accession>A0A1H4LMR3</accession>
<evidence type="ECO:0000256" key="3">
    <source>
        <dbReference type="ARBA" id="ARBA00022989"/>
    </source>
</evidence>
<reference evidence="7 8" key="1">
    <citation type="submission" date="2016-10" db="EMBL/GenBank/DDBJ databases">
        <authorList>
            <person name="de Groot N.N."/>
        </authorList>
    </citation>
    <scope>NUCLEOTIDE SEQUENCE [LARGE SCALE GENOMIC DNA]</scope>
    <source>
        <strain evidence="7 8">AB35.6</strain>
    </source>
</reference>
<sequence>MFLPRLKQRFLCHHIPLLLLCSSAVAILFVTRPYRDTISRASFATAYPALILLTLTLLLGPWRVLRGQSLPLSYDLRRDIGIWAGILSTLHAVVGQCVHLRGRPWLYYVYPAGSHPGFPLRHDQFGIENFSGLFSALIVLALFATSSDLLLRRLGPRQWKRLQRWNYAAFAFAGVHTILYQWNEKAAQGMHALGFTCLAVAILMQAAALIARLRAARES</sequence>
<dbReference type="RefSeq" id="WP_083350404.1">
    <property type="nucleotide sequence ID" value="NZ_FNSD01000001.1"/>
</dbReference>
<evidence type="ECO:0000256" key="2">
    <source>
        <dbReference type="ARBA" id="ARBA00022692"/>
    </source>
</evidence>
<dbReference type="GO" id="GO:0016020">
    <property type="term" value="C:membrane"/>
    <property type="evidence" value="ECO:0007669"/>
    <property type="project" value="UniProtKB-SubCell"/>
</dbReference>
<dbReference type="OrthoDB" id="120099at2"/>
<feature type="domain" description="Ferric oxidoreductase" evidence="6">
    <location>
        <begin position="49"/>
        <end position="173"/>
    </location>
</feature>
<dbReference type="Proteomes" id="UP000182409">
    <property type="component" value="Unassembled WGS sequence"/>
</dbReference>
<gene>
    <name evidence="7" type="ORF">SAMN05443244_1651</name>
</gene>
<dbReference type="InterPro" id="IPR013130">
    <property type="entry name" value="Fe3_Rdtase_TM_dom"/>
</dbReference>
<name>A0A1H4LMR3_9BACT</name>
<keyword evidence="3 5" id="KW-1133">Transmembrane helix</keyword>
<dbReference type="Pfam" id="PF01794">
    <property type="entry name" value="Ferric_reduct"/>
    <property type="match status" value="1"/>
</dbReference>
<feature type="transmembrane region" description="Helical" evidence="5">
    <location>
        <begin position="42"/>
        <end position="60"/>
    </location>
</feature>
<feature type="transmembrane region" description="Helical" evidence="5">
    <location>
        <begin position="165"/>
        <end position="183"/>
    </location>
</feature>
<evidence type="ECO:0000256" key="5">
    <source>
        <dbReference type="SAM" id="Phobius"/>
    </source>
</evidence>
<feature type="transmembrane region" description="Helical" evidence="5">
    <location>
        <begin position="189"/>
        <end position="211"/>
    </location>
</feature>
<proteinExistence type="predicted"/>
<keyword evidence="4 5" id="KW-0472">Membrane</keyword>
<feature type="transmembrane region" description="Helical" evidence="5">
    <location>
        <begin position="125"/>
        <end position="144"/>
    </location>
</feature>
<dbReference type="EMBL" id="FNSD01000001">
    <property type="protein sequence ID" value="SEB71927.1"/>
    <property type="molecule type" value="Genomic_DNA"/>
</dbReference>
<protein>
    <submittedName>
        <fullName evidence="7">Sulfoxide reductase heme-binding subunit YedZ</fullName>
    </submittedName>
</protein>
<evidence type="ECO:0000313" key="8">
    <source>
        <dbReference type="Proteomes" id="UP000182409"/>
    </source>
</evidence>
<organism evidence="7 8">
    <name type="scientific">Terriglobus roseus</name>
    <dbReference type="NCBI Taxonomy" id="392734"/>
    <lineage>
        <taxon>Bacteria</taxon>
        <taxon>Pseudomonadati</taxon>
        <taxon>Acidobacteriota</taxon>
        <taxon>Terriglobia</taxon>
        <taxon>Terriglobales</taxon>
        <taxon>Acidobacteriaceae</taxon>
        <taxon>Terriglobus</taxon>
    </lineage>
</organism>
<evidence type="ECO:0000256" key="4">
    <source>
        <dbReference type="ARBA" id="ARBA00023136"/>
    </source>
</evidence>
<evidence type="ECO:0000259" key="6">
    <source>
        <dbReference type="Pfam" id="PF01794"/>
    </source>
</evidence>
<evidence type="ECO:0000313" key="7">
    <source>
        <dbReference type="EMBL" id="SEB71927.1"/>
    </source>
</evidence>
<evidence type="ECO:0000256" key="1">
    <source>
        <dbReference type="ARBA" id="ARBA00004141"/>
    </source>
</evidence>
<keyword evidence="2 5" id="KW-0812">Transmembrane</keyword>